<dbReference type="EMBL" id="PXWG01000006">
    <property type="protein sequence ID" value="PSJ29831.1"/>
    <property type="molecule type" value="Genomic_DNA"/>
</dbReference>
<keyword evidence="2" id="KW-1185">Reference proteome</keyword>
<protein>
    <submittedName>
        <fullName evidence="1">Uncharacterized protein</fullName>
    </submittedName>
</protein>
<sequence>MTVRSAWLLGTGQTREDTRLAPLGVMAPAGEMTSRDGVIAGGAPFSASGVSAMQVQIGVGRAVVQGTVAQGAYPVAITAPEVVTIADGHAQFGRVDSIVLRVADPGYDTSPAPAVRVEVVQGEPTATPAAPTLTGAALRLWDVTVPAGISAGTGGITWSSALADRRRFTSAAGGIIPRGYGLAFAGSYDGQYRDTGAGLERWSAKAGAWQPYPADSGWQPLTLSSGYGWPNHGTPAAWRRIGPLIMLRGRIGPTKAGSTIPNGATILTLPVEARPAGGREFAWASPRDQISRGPSICRVEIQPGGAVRTYEFWELPQWISLDGVTYTAD</sequence>
<evidence type="ECO:0000313" key="2">
    <source>
        <dbReference type="Proteomes" id="UP000242427"/>
    </source>
</evidence>
<reference evidence="1 2" key="1">
    <citation type="submission" date="2018-03" db="EMBL/GenBank/DDBJ databases">
        <title>Chitinolytic properties of Streptosporangium nondiastaticum TBG75A20.</title>
        <authorList>
            <person name="Gayathri V."/>
            <person name="Shiburaj S."/>
        </authorList>
    </citation>
    <scope>NUCLEOTIDE SEQUENCE [LARGE SCALE GENOMIC DNA]</scope>
    <source>
        <strain evidence="1 2">TBG75A20</strain>
    </source>
</reference>
<comment type="caution">
    <text evidence="1">The sequence shown here is derived from an EMBL/GenBank/DDBJ whole genome shotgun (WGS) entry which is preliminary data.</text>
</comment>
<organism evidence="1 2">
    <name type="scientific">Streptosporangium nondiastaticum</name>
    <dbReference type="NCBI Taxonomy" id="35764"/>
    <lineage>
        <taxon>Bacteria</taxon>
        <taxon>Bacillati</taxon>
        <taxon>Actinomycetota</taxon>
        <taxon>Actinomycetes</taxon>
        <taxon>Streptosporangiales</taxon>
        <taxon>Streptosporangiaceae</taxon>
        <taxon>Streptosporangium</taxon>
    </lineage>
</organism>
<dbReference type="OrthoDB" id="3427713at2"/>
<dbReference type="Proteomes" id="UP000242427">
    <property type="component" value="Unassembled WGS sequence"/>
</dbReference>
<dbReference type="AlphaFoldDB" id="A0A9X7PJ79"/>
<gene>
    <name evidence="1" type="ORF">B7P34_04795</name>
</gene>
<accession>A0A9X7PJ79</accession>
<proteinExistence type="predicted"/>
<dbReference type="RefSeq" id="WP_106674517.1">
    <property type="nucleotide sequence ID" value="NZ_PXWG01000006.1"/>
</dbReference>
<evidence type="ECO:0000313" key="1">
    <source>
        <dbReference type="EMBL" id="PSJ29831.1"/>
    </source>
</evidence>
<name>A0A9X7PJ79_9ACTN</name>